<reference evidence="14 15" key="1">
    <citation type="submission" date="2022-05" db="EMBL/GenBank/DDBJ databases">
        <authorList>
            <consortium name="Genoscope - CEA"/>
            <person name="William W."/>
        </authorList>
    </citation>
    <scope>NUCLEOTIDE SEQUENCE [LARGE SCALE GENOMIC DNA]</scope>
</reference>
<dbReference type="PANTHER" id="PTHR24246:SF27">
    <property type="entry name" value="ADENOSINE RECEPTOR, ISOFORM A"/>
    <property type="match status" value="1"/>
</dbReference>
<evidence type="ECO:0000256" key="4">
    <source>
        <dbReference type="ARBA" id="ARBA00022989"/>
    </source>
</evidence>
<dbReference type="SUPFAM" id="SSF81321">
    <property type="entry name" value="Family A G protein-coupled receptor-like"/>
    <property type="match status" value="1"/>
</dbReference>
<organism evidence="14 15">
    <name type="scientific">Pocillopora meandrina</name>
    <dbReference type="NCBI Taxonomy" id="46732"/>
    <lineage>
        <taxon>Eukaryota</taxon>
        <taxon>Metazoa</taxon>
        <taxon>Cnidaria</taxon>
        <taxon>Anthozoa</taxon>
        <taxon>Hexacorallia</taxon>
        <taxon>Scleractinia</taxon>
        <taxon>Astrocoeniina</taxon>
        <taxon>Pocilloporidae</taxon>
        <taxon>Pocillopora</taxon>
    </lineage>
</organism>
<name>A0AAU9WN24_9CNID</name>
<dbReference type="InterPro" id="IPR017452">
    <property type="entry name" value="GPCR_Rhodpsn_7TM"/>
</dbReference>
<evidence type="ECO:0000256" key="6">
    <source>
        <dbReference type="ARBA" id="ARBA00023136"/>
    </source>
</evidence>
<gene>
    <name evidence="14" type="ORF">PMEA_00008312</name>
</gene>
<keyword evidence="15" id="KW-1185">Reference proteome</keyword>
<keyword evidence="9 10" id="KW-0807">Transducer</keyword>
<evidence type="ECO:0000256" key="3">
    <source>
        <dbReference type="ARBA" id="ARBA00022692"/>
    </source>
</evidence>
<feature type="compositionally biased region" description="Basic residues" evidence="11">
    <location>
        <begin position="388"/>
        <end position="403"/>
    </location>
</feature>
<feature type="transmembrane region" description="Helical" evidence="12">
    <location>
        <begin position="12"/>
        <end position="39"/>
    </location>
</feature>
<comment type="caution">
    <text evidence="14">The sequence shown here is derived from an EMBL/GenBank/DDBJ whole genome shotgun (WGS) entry which is preliminary data.</text>
</comment>
<feature type="transmembrane region" description="Helical" evidence="12">
    <location>
        <begin position="164"/>
        <end position="185"/>
    </location>
</feature>
<protein>
    <recommendedName>
        <fullName evidence="13">G-protein coupled receptors family 1 profile domain-containing protein</fullName>
    </recommendedName>
</protein>
<dbReference type="Pfam" id="PF00001">
    <property type="entry name" value="7tm_1"/>
    <property type="match status" value="1"/>
</dbReference>
<dbReference type="Proteomes" id="UP001159428">
    <property type="component" value="Unassembled WGS sequence"/>
</dbReference>
<dbReference type="InterPro" id="IPR000276">
    <property type="entry name" value="GPCR_Rhodpsn"/>
</dbReference>
<feature type="non-terminal residue" evidence="14">
    <location>
        <position position="417"/>
    </location>
</feature>
<feature type="region of interest" description="Disordered" evidence="11">
    <location>
        <begin position="327"/>
        <end position="354"/>
    </location>
</feature>
<dbReference type="AlphaFoldDB" id="A0AAU9WN24"/>
<accession>A0AAU9WN24</accession>
<evidence type="ECO:0000256" key="9">
    <source>
        <dbReference type="ARBA" id="ARBA00023224"/>
    </source>
</evidence>
<evidence type="ECO:0000256" key="7">
    <source>
        <dbReference type="ARBA" id="ARBA00023170"/>
    </source>
</evidence>
<dbReference type="PROSITE" id="PS00237">
    <property type="entry name" value="G_PROTEIN_RECEP_F1_1"/>
    <property type="match status" value="1"/>
</dbReference>
<dbReference type="EMBL" id="CALNXJ010000017">
    <property type="protein sequence ID" value="CAH3119491.1"/>
    <property type="molecule type" value="Genomic_DNA"/>
</dbReference>
<dbReference type="PROSITE" id="PS50262">
    <property type="entry name" value="G_PROTEIN_RECEP_F1_2"/>
    <property type="match status" value="1"/>
</dbReference>
<dbReference type="GO" id="GO:0004930">
    <property type="term" value="F:G protein-coupled receptor activity"/>
    <property type="evidence" value="ECO:0007669"/>
    <property type="project" value="UniProtKB-KW"/>
</dbReference>
<sequence length="417" mass="47447">MSPFFRNSHGNISLQLAIAVTVAVSPPTICLNIFVIVAVMKIRKLQTNSNILIASLAVVDLLVGAVSMPMAISVDTLTVKGTLSDRMLCTYIYILYTTSTASFYHLILIAWERHVAIARWTKYKVIVTKKRVKRYAGIAWITAILTVAFHVIFTAPGTQHEVALAIKVSVFLVWLVGISLMAYFYRMVYIETRKLKGGQISRVQVGTSIERKIGHTTLFVTVAVLVCIVPFVVVFMLAHFFPFLRSFRVFRWVEISLQLNSLVNPAIYFFRNNRYRNAALKFLRLGKPKRVGLIGRNTWGGGSASTSRRRHDFILSWRVGKFVDNECSRPPRRSQSFAEEKHRGRETPGVSKGTHLGRFHTIGMVLIPFSDYSENNTVQKTMPTERNNRKRLSRQHQARHRTRSMSNDDTKYSLVAF</sequence>
<evidence type="ECO:0000256" key="2">
    <source>
        <dbReference type="ARBA" id="ARBA00022475"/>
    </source>
</evidence>
<dbReference type="PRINTS" id="PR00237">
    <property type="entry name" value="GPCRRHODOPSN"/>
</dbReference>
<feature type="transmembrane region" description="Helical" evidence="12">
    <location>
        <begin position="92"/>
        <end position="111"/>
    </location>
</feature>
<keyword evidence="2" id="KW-1003">Cell membrane</keyword>
<evidence type="ECO:0000313" key="14">
    <source>
        <dbReference type="EMBL" id="CAH3119491.1"/>
    </source>
</evidence>
<dbReference type="CDD" id="cd00637">
    <property type="entry name" value="7tm_classA_rhodopsin-like"/>
    <property type="match status" value="1"/>
</dbReference>
<evidence type="ECO:0000259" key="13">
    <source>
        <dbReference type="PROSITE" id="PS50262"/>
    </source>
</evidence>
<evidence type="ECO:0000256" key="5">
    <source>
        <dbReference type="ARBA" id="ARBA00023040"/>
    </source>
</evidence>
<evidence type="ECO:0000256" key="11">
    <source>
        <dbReference type="SAM" id="MobiDB-lite"/>
    </source>
</evidence>
<dbReference type="Gene3D" id="1.20.1070.10">
    <property type="entry name" value="Rhodopsin 7-helix transmembrane proteins"/>
    <property type="match status" value="1"/>
</dbReference>
<comment type="subcellular location">
    <subcellularLocation>
        <location evidence="1">Cell membrane</location>
        <topology evidence="1">Multi-pass membrane protein</topology>
    </subcellularLocation>
</comment>
<feature type="transmembrane region" description="Helical" evidence="12">
    <location>
        <begin position="218"/>
        <end position="243"/>
    </location>
</feature>
<feature type="transmembrane region" description="Helical" evidence="12">
    <location>
        <begin position="132"/>
        <end position="152"/>
    </location>
</feature>
<proteinExistence type="inferred from homology"/>
<feature type="region of interest" description="Disordered" evidence="11">
    <location>
        <begin position="378"/>
        <end position="409"/>
    </location>
</feature>
<feature type="transmembrane region" description="Helical" evidence="12">
    <location>
        <begin position="51"/>
        <end position="72"/>
    </location>
</feature>
<evidence type="ECO:0000256" key="8">
    <source>
        <dbReference type="ARBA" id="ARBA00023180"/>
    </source>
</evidence>
<evidence type="ECO:0000256" key="12">
    <source>
        <dbReference type="SAM" id="Phobius"/>
    </source>
</evidence>
<keyword evidence="5 10" id="KW-0297">G-protein coupled receptor</keyword>
<evidence type="ECO:0000313" key="15">
    <source>
        <dbReference type="Proteomes" id="UP001159428"/>
    </source>
</evidence>
<keyword evidence="4 12" id="KW-1133">Transmembrane helix</keyword>
<keyword evidence="6 12" id="KW-0472">Membrane</keyword>
<dbReference type="GO" id="GO:0005886">
    <property type="term" value="C:plasma membrane"/>
    <property type="evidence" value="ECO:0007669"/>
    <property type="project" value="UniProtKB-SubCell"/>
</dbReference>
<keyword evidence="7 10" id="KW-0675">Receptor</keyword>
<feature type="domain" description="G-protein coupled receptors family 1 profile" evidence="13">
    <location>
        <begin position="31"/>
        <end position="268"/>
    </location>
</feature>
<keyword evidence="3 10" id="KW-0812">Transmembrane</keyword>
<comment type="similarity">
    <text evidence="10">Belongs to the G-protein coupled receptor 1 family.</text>
</comment>
<dbReference type="PANTHER" id="PTHR24246">
    <property type="entry name" value="OLFACTORY RECEPTOR AND ADENOSINE RECEPTOR"/>
    <property type="match status" value="1"/>
</dbReference>
<evidence type="ECO:0000256" key="1">
    <source>
        <dbReference type="ARBA" id="ARBA00004651"/>
    </source>
</evidence>
<evidence type="ECO:0000256" key="10">
    <source>
        <dbReference type="RuleBase" id="RU000688"/>
    </source>
</evidence>
<keyword evidence="8" id="KW-0325">Glycoprotein</keyword>